<feature type="region of interest" description="Disordered" evidence="8">
    <location>
        <begin position="298"/>
        <end position="331"/>
    </location>
</feature>
<feature type="transmembrane region" description="Helical" evidence="7">
    <location>
        <begin position="141"/>
        <end position="162"/>
    </location>
</feature>
<dbReference type="EMBL" id="JAUKWQ010000004">
    <property type="protein sequence ID" value="MDO1583191.1"/>
    <property type="molecule type" value="Genomic_DNA"/>
</dbReference>
<evidence type="ECO:0000313" key="10">
    <source>
        <dbReference type="Proteomes" id="UP001169006"/>
    </source>
</evidence>
<keyword evidence="5 7" id="KW-1133">Transmembrane helix</keyword>
<protein>
    <submittedName>
        <fullName evidence="9">Type III secretion system export apparatus subunit SctT</fullName>
    </submittedName>
</protein>
<dbReference type="InterPro" id="IPR006304">
    <property type="entry name" value="T3SS_SpaR/YscT"/>
</dbReference>
<gene>
    <name evidence="9" type="primary">sctT</name>
    <name evidence="9" type="ORF">Q2T52_13955</name>
</gene>
<evidence type="ECO:0000256" key="2">
    <source>
        <dbReference type="ARBA" id="ARBA00009772"/>
    </source>
</evidence>
<evidence type="ECO:0000256" key="8">
    <source>
        <dbReference type="SAM" id="MobiDB-lite"/>
    </source>
</evidence>
<keyword evidence="4 7" id="KW-0812">Transmembrane</keyword>
<evidence type="ECO:0000313" key="9">
    <source>
        <dbReference type="EMBL" id="MDO1583191.1"/>
    </source>
</evidence>
<dbReference type="PANTHER" id="PTHR30065:SF1">
    <property type="entry name" value="SURFACE PRESENTATION OF ANTIGENS PROTEIN SPAR"/>
    <property type="match status" value="1"/>
</dbReference>
<reference evidence="9" key="2">
    <citation type="submission" date="2023-07" db="EMBL/GenBank/DDBJ databases">
        <authorList>
            <person name="Sun H."/>
        </authorList>
    </citation>
    <scope>NUCLEOTIDE SEQUENCE</scope>
    <source>
        <strain evidence="9">05753</strain>
    </source>
</reference>
<feature type="transmembrane region" description="Helical" evidence="7">
    <location>
        <begin position="86"/>
        <end position="103"/>
    </location>
</feature>
<dbReference type="Proteomes" id="UP001169006">
    <property type="component" value="Unassembled WGS sequence"/>
</dbReference>
<organism evidence="9 10">
    <name type="scientific">Rhizobium oryzicola</name>
    <dbReference type="NCBI Taxonomy" id="1232668"/>
    <lineage>
        <taxon>Bacteria</taxon>
        <taxon>Pseudomonadati</taxon>
        <taxon>Pseudomonadota</taxon>
        <taxon>Alphaproteobacteria</taxon>
        <taxon>Hyphomicrobiales</taxon>
        <taxon>Rhizobiaceae</taxon>
        <taxon>Rhizobium/Agrobacterium group</taxon>
        <taxon>Rhizobium</taxon>
    </lineage>
</organism>
<comment type="similarity">
    <text evidence="2 7">Belongs to the FliR/MopE/SpaR family.</text>
</comment>
<proteinExistence type="inferred from homology"/>
<comment type="caution">
    <text evidence="7">Lacks conserved residue(s) required for the propagation of feature annotation.</text>
</comment>
<accession>A0ABT8SYY6</accession>
<feature type="transmembrane region" description="Helical" evidence="7">
    <location>
        <begin position="189"/>
        <end position="211"/>
    </location>
</feature>
<evidence type="ECO:0000256" key="1">
    <source>
        <dbReference type="ARBA" id="ARBA00004651"/>
    </source>
</evidence>
<keyword evidence="10" id="KW-1185">Reference proteome</keyword>
<comment type="subcellular location">
    <subcellularLocation>
        <location evidence="1 7">Cell membrane</location>
        <topology evidence="1 7">Multi-pass membrane protein</topology>
    </subcellularLocation>
</comment>
<dbReference type="PANTHER" id="PTHR30065">
    <property type="entry name" value="FLAGELLAR BIOSYNTHETIC PROTEIN FLIR"/>
    <property type="match status" value="1"/>
</dbReference>
<dbReference type="NCBIfam" id="TIGR01401">
    <property type="entry name" value="fliR_like_III"/>
    <property type="match status" value="1"/>
</dbReference>
<reference evidence="9" key="1">
    <citation type="journal article" date="2015" name="Int. J. Syst. Evol. Microbiol.">
        <title>Rhizobium oryzicola sp. nov., potential plant-growth-promoting endophytic bacteria isolated from rice roots.</title>
        <authorList>
            <person name="Zhang X.X."/>
            <person name="Gao J.S."/>
            <person name="Cao Y.H."/>
            <person name="Sheirdil R.A."/>
            <person name="Wang X.C."/>
            <person name="Zhang L."/>
        </authorList>
    </citation>
    <scope>NUCLEOTIDE SEQUENCE</scope>
    <source>
        <strain evidence="9">05753</strain>
    </source>
</reference>
<feature type="transmembrane region" description="Helical" evidence="7">
    <location>
        <begin position="223"/>
        <end position="244"/>
    </location>
</feature>
<dbReference type="PRINTS" id="PR00953">
    <property type="entry name" value="TYPE3IMRPROT"/>
</dbReference>
<evidence type="ECO:0000256" key="7">
    <source>
        <dbReference type="RuleBase" id="RU362072"/>
    </source>
</evidence>
<keyword evidence="6 7" id="KW-0472">Membrane</keyword>
<dbReference type="InterPro" id="IPR002010">
    <property type="entry name" value="T3SS_IM_R"/>
</dbReference>
<evidence type="ECO:0000256" key="6">
    <source>
        <dbReference type="ARBA" id="ARBA00023136"/>
    </source>
</evidence>
<evidence type="ECO:0000256" key="3">
    <source>
        <dbReference type="ARBA" id="ARBA00022475"/>
    </source>
</evidence>
<comment type="caution">
    <text evidence="9">The sequence shown here is derived from an EMBL/GenBank/DDBJ whole genome shotgun (WGS) entry which is preliminary data.</text>
</comment>
<dbReference type="Pfam" id="PF01311">
    <property type="entry name" value="Bac_export_1"/>
    <property type="match status" value="1"/>
</dbReference>
<evidence type="ECO:0000256" key="5">
    <source>
        <dbReference type="ARBA" id="ARBA00022989"/>
    </source>
</evidence>
<keyword evidence="3 7" id="KW-1003">Cell membrane</keyword>
<sequence length="331" mass="36254">MNEIIDIGRLYFSFFDREIIALILTLPRIYSFMQVSQLLADTAVPRISKTAAILSLSIIAVPINMADVAAFDRSVVSFVAYVLKEYAIGFVLGYIVSWIFWAVQSAGAFIDNQRGAAVAASIDPLQGHETSPLGILFSQAFLTYIYSTGAMLPILGLLYQSYHVWPATRGLPVLSPHFPELALSIADNALRIMVIIAGPIAAVMFLSEFALAMVSRFAPQVQVFILAMPIKSGLAIFLLIFYFARFMPYSVDQLQSFRPLIDRFYAVMQFSNPPPGMPAPPAYRAEGPDTIVPVANPILFPPKEPSNANHEPPPTAGESHPVDSLSPGGRR</sequence>
<dbReference type="RefSeq" id="WP_302077385.1">
    <property type="nucleotide sequence ID" value="NZ_JAUKWQ010000004.1"/>
</dbReference>
<name>A0ABT8SYY6_9HYPH</name>
<evidence type="ECO:0000256" key="4">
    <source>
        <dbReference type="ARBA" id="ARBA00022692"/>
    </source>
</evidence>